<keyword evidence="2" id="KW-1185">Reference proteome</keyword>
<name>A0A8X7CG68_9ARAC</name>
<evidence type="ECO:0000313" key="2">
    <source>
        <dbReference type="Proteomes" id="UP000886998"/>
    </source>
</evidence>
<accession>A0A8X7CG68</accession>
<reference evidence="1" key="1">
    <citation type="submission" date="2020-08" db="EMBL/GenBank/DDBJ databases">
        <title>Multicomponent nature underlies the extraordinary mechanical properties of spider dragline silk.</title>
        <authorList>
            <person name="Kono N."/>
            <person name="Nakamura H."/>
            <person name="Mori M."/>
            <person name="Yoshida Y."/>
            <person name="Ohtoshi R."/>
            <person name="Malay A.D."/>
            <person name="Moran D.A.P."/>
            <person name="Tomita M."/>
            <person name="Numata K."/>
            <person name="Arakawa K."/>
        </authorList>
    </citation>
    <scope>NUCLEOTIDE SEQUENCE</scope>
</reference>
<dbReference type="AlphaFoldDB" id="A0A8X7CG68"/>
<comment type="caution">
    <text evidence="1">The sequence shown here is derived from an EMBL/GenBank/DDBJ whole genome shotgun (WGS) entry which is preliminary data.</text>
</comment>
<proteinExistence type="predicted"/>
<dbReference type="Proteomes" id="UP000886998">
    <property type="component" value="Unassembled WGS sequence"/>
</dbReference>
<dbReference type="EMBL" id="BMAV01014908">
    <property type="protein sequence ID" value="GFY63712.1"/>
    <property type="molecule type" value="Genomic_DNA"/>
</dbReference>
<sequence>MEKNVRWPVPSSLTVHWNLFRFKRDDNTFHISFARERGDQKPLTITNTITCLETDRLVLRKNKEKAVEFHYLFKLVELFVVLIYQKGSCVYSGRKNG</sequence>
<organism evidence="1 2">
    <name type="scientific">Trichonephila inaurata madagascariensis</name>
    <dbReference type="NCBI Taxonomy" id="2747483"/>
    <lineage>
        <taxon>Eukaryota</taxon>
        <taxon>Metazoa</taxon>
        <taxon>Ecdysozoa</taxon>
        <taxon>Arthropoda</taxon>
        <taxon>Chelicerata</taxon>
        <taxon>Arachnida</taxon>
        <taxon>Araneae</taxon>
        <taxon>Araneomorphae</taxon>
        <taxon>Entelegynae</taxon>
        <taxon>Araneoidea</taxon>
        <taxon>Nephilidae</taxon>
        <taxon>Trichonephila</taxon>
        <taxon>Trichonephila inaurata</taxon>
    </lineage>
</organism>
<evidence type="ECO:0000313" key="1">
    <source>
        <dbReference type="EMBL" id="GFY63712.1"/>
    </source>
</evidence>
<gene>
    <name evidence="1" type="ORF">TNIN_29481</name>
</gene>
<protein>
    <submittedName>
        <fullName evidence="1">Uncharacterized protein</fullName>
    </submittedName>
</protein>